<dbReference type="InterPro" id="IPR050769">
    <property type="entry name" value="NAT_camello-type"/>
</dbReference>
<evidence type="ECO:0000313" key="3">
    <source>
        <dbReference type="EMBL" id="RFM30464.1"/>
    </source>
</evidence>
<dbReference type="OrthoDB" id="9799681at2"/>
<accession>A0A3E1NRJ9</accession>
<reference evidence="3 4" key="1">
    <citation type="submission" date="2018-08" db="EMBL/GenBank/DDBJ databases">
        <title>Chitinophagaceae sp. K23C18032701, a novel bacterium isolated from forest soil.</title>
        <authorList>
            <person name="Wang C."/>
        </authorList>
    </citation>
    <scope>NUCLEOTIDE SEQUENCE [LARGE SCALE GENOMIC DNA]</scope>
    <source>
        <strain evidence="3 4">K23C18032701</strain>
    </source>
</reference>
<evidence type="ECO:0000256" key="1">
    <source>
        <dbReference type="ARBA" id="ARBA00022679"/>
    </source>
</evidence>
<dbReference type="PANTHER" id="PTHR13947:SF37">
    <property type="entry name" value="LD18367P"/>
    <property type="match status" value="1"/>
</dbReference>
<dbReference type="EMBL" id="QTJU01000001">
    <property type="protein sequence ID" value="RFM30464.1"/>
    <property type="molecule type" value="Genomic_DNA"/>
</dbReference>
<dbReference type="PROSITE" id="PS51186">
    <property type="entry name" value="GNAT"/>
    <property type="match status" value="1"/>
</dbReference>
<dbReference type="Pfam" id="PF00583">
    <property type="entry name" value="Acetyltransf_1"/>
    <property type="match status" value="1"/>
</dbReference>
<organism evidence="3 4">
    <name type="scientific">Deminuibacter soli</name>
    <dbReference type="NCBI Taxonomy" id="2291815"/>
    <lineage>
        <taxon>Bacteria</taxon>
        <taxon>Pseudomonadati</taxon>
        <taxon>Bacteroidota</taxon>
        <taxon>Chitinophagia</taxon>
        <taxon>Chitinophagales</taxon>
        <taxon>Chitinophagaceae</taxon>
        <taxon>Deminuibacter</taxon>
    </lineage>
</organism>
<dbReference type="RefSeq" id="WP_116846219.1">
    <property type="nucleotide sequence ID" value="NZ_QTJU01000001.1"/>
</dbReference>
<sequence length="161" mass="17726">MNDLQIIPFTKKYGAAVATLITHIQQNEFNVPVTLADQPDLQDIPGFYQQGRGNFWCAVNSKDEVVGTIALIDTGTGVGAIRKMFVRADYRGAGVALQLLQLMEAHAVAGKFTGLYLGTVPVLQAALRFYEKNGYVPVKVTDLPEAFPRMPVDTLFYCKQL</sequence>
<dbReference type="AlphaFoldDB" id="A0A3E1NRJ9"/>
<dbReference type="Proteomes" id="UP000261284">
    <property type="component" value="Unassembled WGS sequence"/>
</dbReference>
<protein>
    <submittedName>
        <fullName evidence="3">N-acetyltransferase</fullName>
    </submittedName>
</protein>
<feature type="domain" description="N-acetyltransferase" evidence="2">
    <location>
        <begin position="4"/>
        <end position="161"/>
    </location>
</feature>
<dbReference type="SUPFAM" id="SSF55729">
    <property type="entry name" value="Acyl-CoA N-acyltransferases (Nat)"/>
    <property type="match status" value="1"/>
</dbReference>
<dbReference type="PANTHER" id="PTHR13947">
    <property type="entry name" value="GNAT FAMILY N-ACETYLTRANSFERASE"/>
    <property type="match status" value="1"/>
</dbReference>
<proteinExistence type="predicted"/>
<dbReference type="InterPro" id="IPR016181">
    <property type="entry name" value="Acyl_CoA_acyltransferase"/>
</dbReference>
<name>A0A3E1NRJ9_9BACT</name>
<gene>
    <name evidence="3" type="ORF">DXN05_05770</name>
</gene>
<dbReference type="GO" id="GO:0008080">
    <property type="term" value="F:N-acetyltransferase activity"/>
    <property type="evidence" value="ECO:0007669"/>
    <property type="project" value="InterPro"/>
</dbReference>
<dbReference type="Gene3D" id="3.40.630.30">
    <property type="match status" value="1"/>
</dbReference>
<evidence type="ECO:0000313" key="4">
    <source>
        <dbReference type="Proteomes" id="UP000261284"/>
    </source>
</evidence>
<evidence type="ECO:0000259" key="2">
    <source>
        <dbReference type="PROSITE" id="PS51186"/>
    </source>
</evidence>
<comment type="caution">
    <text evidence="3">The sequence shown here is derived from an EMBL/GenBank/DDBJ whole genome shotgun (WGS) entry which is preliminary data.</text>
</comment>
<keyword evidence="1 3" id="KW-0808">Transferase</keyword>
<dbReference type="CDD" id="cd04301">
    <property type="entry name" value="NAT_SF"/>
    <property type="match status" value="1"/>
</dbReference>
<keyword evidence="4" id="KW-1185">Reference proteome</keyword>
<dbReference type="InterPro" id="IPR000182">
    <property type="entry name" value="GNAT_dom"/>
</dbReference>